<dbReference type="Proteomes" id="UP000005220">
    <property type="component" value="Chromosome 9"/>
</dbReference>
<reference evidence="1 2" key="1">
    <citation type="journal article" date="2011" name="Proc. Natl. Acad. Sci. U.S.A.">
        <title>Evolutionary erosion of yeast sex chromosomes by mating-type switching accidents.</title>
        <authorList>
            <person name="Gordon J.L."/>
            <person name="Armisen D."/>
            <person name="Proux-Wera E."/>
            <person name="Oheigeartaigh S.S."/>
            <person name="Byrne K.P."/>
            <person name="Wolfe K.H."/>
        </authorList>
    </citation>
    <scope>NUCLEOTIDE SEQUENCE [LARGE SCALE GENOMIC DNA]</scope>
    <source>
        <strain evidence="2">ATCC 22294 / BCRC 22015 / CBS 2517 / CECT 1963 / NBRC 1671 / NRRL Y-8276</strain>
    </source>
</reference>
<dbReference type="InParanoid" id="H2B004"/>
<evidence type="ECO:0000313" key="1">
    <source>
        <dbReference type="EMBL" id="CCF59954.1"/>
    </source>
</evidence>
<accession>H2B004</accession>
<dbReference type="FunCoup" id="H2B004">
    <property type="interactions" value="42"/>
</dbReference>
<evidence type="ECO:0000313" key="2">
    <source>
        <dbReference type="Proteomes" id="UP000005220"/>
    </source>
</evidence>
<dbReference type="eggNOG" id="KOG4704">
    <property type="taxonomic scope" value="Eukaryota"/>
</dbReference>
<dbReference type="HOGENOM" id="CLU_019791_1_0_1"/>
<dbReference type="InterPro" id="IPR018626">
    <property type="entry name" value="LCHN/Anr2"/>
</dbReference>
<keyword evidence="2" id="KW-1185">Reference proteome</keyword>
<protein>
    <submittedName>
        <fullName evidence="1">Uncharacterized protein</fullName>
    </submittedName>
</protein>
<dbReference type="EMBL" id="HE650829">
    <property type="protein sequence ID" value="CCF59954.1"/>
    <property type="molecule type" value="Genomic_DNA"/>
</dbReference>
<dbReference type="KEGG" id="kaf:KAFR_0I01730"/>
<proteinExistence type="predicted"/>
<dbReference type="InterPro" id="IPR053056">
    <property type="entry name" value="Lipid_Metab_Assoc_Protein"/>
</dbReference>
<dbReference type="OrthoDB" id="2152680at2759"/>
<dbReference type="AlphaFoldDB" id="H2B004"/>
<dbReference type="RefSeq" id="XP_003959089.1">
    <property type="nucleotide sequence ID" value="XM_003959040.1"/>
</dbReference>
<sequence>MLSGIFLAKFDMKKGNVIEWQQDCQDFPNLEFKSLPSGIHEQDDDVVNFTVFKDPNTYENGLLQGVAYFKQNSFDTLDDSGQVDRSKILMYSLGILTEDTLLDEQYTSALEKLLSDWLAAGELHSFDTFIQYYKEQKTGGITRRSMTEYVPYWMEQLGPLIFPIWKSCLLNEKILVLIPFGCSFETCSALCYFLHLVSNSSSVQETQLLFTIGTFDVDSMLKGTCGYIACTSDEILTLNDKLYDKLIKIPGDVENATVQFLTNTNELIKGTPHELELFQISEKKGISDLSEPLTWSQFFMDSFYFLGTIGFIKPPYHNHIAVIDQVSIQPVLSYFKKRTQILHDILQTIASEGSTTLSPMELNMMDLDCFSKQDYEFIEKISSKWFNKTIHVTTNMKSFC</sequence>
<dbReference type="PANTHER" id="PTHR28153:SF1">
    <property type="entry name" value="DUF4484 DOMAIN-CONTAINING PROTEIN"/>
    <property type="match status" value="1"/>
</dbReference>
<gene>
    <name evidence="1" type="primary">KAFR0I01730</name>
    <name evidence="1" type="ORF">KAFR_0I01730</name>
</gene>
<dbReference type="GeneID" id="13883590"/>
<name>H2B004_KAZAF</name>
<dbReference type="PANTHER" id="PTHR28153">
    <property type="entry name" value="PROTEIN, PUTATIVE-RELATED"/>
    <property type="match status" value="1"/>
</dbReference>
<organism evidence="1 2">
    <name type="scientific">Kazachstania africana (strain ATCC 22294 / BCRC 22015 / CBS 2517 / CECT 1963 / NBRC 1671 / NRRL Y-8276)</name>
    <name type="common">Yeast</name>
    <name type="synonym">Kluyveromyces africanus</name>
    <dbReference type="NCBI Taxonomy" id="1071382"/>
    <lineage>
        <taxon>Eukaryota</taxon>
        <taxon>Fungi</taxon>
        <taxon>Dikarya</taxon>
        <taxon>Ascomycota</taxon>
        <taxon>Saccharomycotina</taxon>
        <taxon>Saccharomycetes</taxon>
        <taxon>Saccharomycetales</taxon>
        <taxon>Saccharomycetaceae</taxon>
        <taxon>Kazachstania</taxon>
    </lineage>
</organism>
<dbReference type="GO" id="GO:0005811">
    <property type="term" value="C:lipid droplet"/>
    <property type="evidence" value="ECO:0007669"/>
    <property type="project" value="EnsemblFungi"/>
</dbReference>
<dbReference type="Pfam" id="PF09804">
    <property type="entry name" value="DENND11"/>
    <property type="match status" value="2"/>
</dbReference>